<feature type="domain" description="Transposase InsH N-terminal" evidence="1">
    <location>
        <begin position="8"/>
        <end position="104"/>
    </location>
</feature>
<proteinExistence type="predicted"/>
<dbReference type="Pfam" id="PF05598">
    <property type="entry name" value="DUF772"/>
    <property type="match status" value="1"/>
</dbReference>
<name>A0A4R6DEU2_9RHOO</name>
<gene>
    <name evidence="2" type="ORF">C7389_1506</name>
</gene>
<protein>
    <submittedName>
        <fullName evidence="2">Transposase</fullName>
    </submittedName>
</protein>
<evidence type="ECO:0000313" key="2">
    <source>
        <dbReference type="EMBL" id="TDN42489.1"/>
    </source>
</evidence>
<evidence type="ECO:0000259" key="1">
    <source>
        <dbReference type="Pfam" id="PF05598"/>
    </source>
</evidence>
<dbReference type="PANTHER" id="PTHR35604">
    <property type="entry name" value="TRANSPOSASE INSH FOR INSERTION SEQUENCE ELEMENT IS5A-RELATED"/>
    <property type="match status" value="1"/>
</dbReference>
<organism evidence="2 3">
    <name type="scientific">Azoarcus indigens</name>
    <dbReference type="NCBI Taxonomy" id="29545"/>
    <lineage>
        <taxon>Bacteria</taxon>
        <taxon>Pseudomonadati</taxon>
        <taxon>Pseudomonadota</taxon>
        <taxon>Betaproteobacteria</taxon>
        <taxon>Rhodocyclales</taxon>
        <taxon>Zoogloeaceae</taxon>
        <taxon>Azoarcus</taxon>
    </lineage>
</organism>
<evidence type="ECO:0000313" key="3">
    <source>
        <dbReference type="Proteomes" id="UP000295129"/>
    </source>
</evidence>
<dbReference type="Proteomes" id="UP000295129">
    <property type="component" value="Unassembled WGS sequence"/>
</dbReference>
<accession>A0A4R6DEU2</accession>
<dbReference type="EMBL" id="SNVV01000050">
    <property type="protein sequence ID" value="TDN42489.1"/>
    <property type="molecule type" value="Genomic_DNA"/>
</dbReference>
<dbReference type="PANTHER" id="PTHR35604:SF2">
    <property type="entry name" value="TRANSPOSASE INSH FOR INSERTION SEQUENCE ELEMENT IS5A-RELATED"/>
    <property type="match status" value="1"/>
</dbReference>
<comment type="caution">
    <text evidence="2">The sequence shown here is derived from an EMBL/GenBank/DDBJ whole genome shotgun (WGS) entry which is preliminary data.</text>
</comment>
<dbReference type="AlphaFoldDB" id="A0A4R6DEU2"/>
<reference evidence="2 3" key="1">
    <citation type="submission" date="2019-03" db="EMBL/GenBank/DDBJ databases">
        <title>Genomic Encyclopedia of Type Strains, Phase IV (KMG-IV): sequencing the most valuable type-strain genomes for metagenomic binning, comparative biology and taxonomic classification.</title>
        <authorList>
            <person name="Goeker M."/>
        </authorList>
    </citation>
    <scope>NUCLEOTIDE SEQUENCE [LARGE SCALE GENOMIC DNA]</scope>
    <source>
        <strain evidence="2 3">DSM 12121</strain>
    </source>
</reference>
<dbReference type="InterPro" id="IPR008490">
    <property type="entry name" value="Transposase_InsH_N"/>
</dbReference>
<sequence>MFHYFSPESRVLAEHPLRKVKKLADRALSAISGELDTLYSETGRPSIPPERLLKGQLLIALYSSRSDRQFCEQLDYHILFRWFLDMDLERASLDQSNFSRLRERLVATDIARRFFDEVVSLAHREQLLSSDHFTVDGTLIEA</sequence>
<keyword evidence="3" id="KW-1185">Reference proteome</keyword>